<evidence type="ECO:0000313" key="1">
    <source>
        <dbReference type="EMBL" id="ESA05330.1"/>
    </source>
</evidence>
<dbReference type="Gene3D" id="1.25.40.10">
    <property type="entry name" value="Tetratricopeptide repeat domain"/>
    <property type="match status" value="1"/>
</dbReference>
<accession>U9TAZ5</accession>
<dbReference type="InterPro" id="IPR011990">
    <property type="entry name" value="TPR-like_helical_dom_sf"/>
</dbReference>
<dbReference type="EMBL" id="KI293164">
    <property type="protein sequence ID" value="ESA05330.1"/>
    <property type="molecule type" value="Genomic_DNA"/>
</dbReference>
<name>U9TAZ5_RHIID</name>
<proteinExistence type="predicted"/>
<dbReference type="SUPFAM" id="SSF48452">
    <property type="entry name" value="TPR-like"/>
    <property type="match status" value="1"/>
</dbReference>
<protein>
    <submittedName>
        <fullName evidence="1">Uncharacterized protein</fullName>
    </submittedName>
</protein>
<reference evidence="1" key="1">
    <citation type="submission" date="2013-07" db="EMBL/GenBank/DDBJ databases">
        <title>The genome of an arbuscular mycorrhizal fungus provides insights into the evolution of the oldest plant symbiosis.</title>
        <authorList>
            <consortium name="DOE Joint Genome Institute"/>
            <person name="Tisserant E."/>
            <person name="Malbreil M."/>
            <person name="Kuo A."/>
            <person name="Kohler A."/>
            <person name="Symeonidi A."/>
            <person name="Balestrini R."/>
            <person name="Charron P."/>
            <person name="Duensing N."/>
            <person name="Frei-dit-Frey N."/>
            <person name="Gianinazzi-Pearson V."/>
            <person name="Gilbert B."/>
            <person name="Handa Y."/>
            <person name="Hijri M."/>
            <person name="Kaul R."/>
            <person name="Kawaguchi M."/>
            <person name="Krajinski F."/>
            <person name="Lammers P."/>
            <person name="Lapierre D."/>
            <person name="Masclaux F.G."/>
            <person name="Murat C."/>
            <person name="Morin E."/>
            <person name="Ndikumana S."/>
            <person name="Pagni M."/>
            <person name="Petitpierre D."/>
            <person name="Requena N."/>
            <person name="Rosikiewicz P."/>
            <person name="Riley R."/>
            <person name="Saito K."/>
            <person name="San Clemente H."/>
            <person name="Shapiro H."/>
            <person name="van Tuinen D."/>
            <person name="Becard G."/>
            <person name="Bonfante P."/>
            <person name="Paszkowski U."/>
            <person name="Shachar-Hill Y."/>
            <person name="Young J.P."/>
            <person name="Sanders I.R."/>
            <person name="Henrissat B."/>
            <person name="Rensing S.A."/>
            <person name="Grigoriev I.V."/>
            <person name="Corradi N."/>
            <person name="Roux C."/>
            <person name="Martin F."/>
        </authorList>
    </citation>
    <scope>NUCLEOTIDE SEQUENCE</scope>
    <source>
        <strain evidence="1">DAOM 197198</strain>
    </source>
</reference>
<organism evidence="1">
    <name type="scientific">Rhizophagus irregularis (strain DAOM 181602 / DAOM 197198 / MUCL 43194)</name>
    <name type="common">Arbuscular mycorrhizal fungus</name>
    <name type="synonym">Glomus intraradices</name>
    <dbReference type="NCBI Taxonomy" id="747089"/>
    <lineage>
        <taxon>Eukaryota</taxon>
        <taxon>Fungi</taxon>
        <taxon>Fungi incertae sedis</taxon>
        <taxon>Mucoromycota</taxon>
        <taxon>Glomeromycotina</taxon>
        <taxon>Glomeromycetes</taxon>
        <taxon>Glomerales</taxon>
        <taxon>Glomeraceae</taxon>
        <taxon>Rhizophagus</taxon>
    </lineage>
</organism>
<sequence length="62" mass="7204">MLGEQKLFVIWAESLNHTCDYQLALQFSKKALSLENDNLKVLEILGMIEIELEMFDEAREVC</sequence>
<dbReference type="HOGENOM" id="CLU_2905310_0_0_1"/>
<gene>
    <name evidence="1" type="ORF">GLOINDRAFT_35667</name>
</gene>
<dbReference type="AlphaFoldDB" id="U9TAZ5"/>